<accession>A0ABX1N4D6</accession>
<sequence length="170" mass="18718">MSSRGEPLRIDQDDDLKAADELLDKADALLRRHKGAELPEPDEFVVLDDDELPVLTDIVDPSELERLELAEPRPAAAVVPDEPVPIAASELAEQLVSLDATISREVETWFATELPQLLSRELDKLADRLRVETLAHLRATLLPALSERISRSLEGGPGNDSGSRTISRDK</sequence>
<gene>
    <name evidence="2" type="ORF">GO608_12470</name>
</gene>
<dbReference type="RefSeq" id="WP_169199382.1">
    <property type="nucleotide sequence ID" value="NZ_WTVH02000010.1"/>
</dbReference>
<protein>
    <submittedName>
        <fullName evidence="2">Uncharacterized protein</fullName>
    </submittedName>
</protein>
<name>A0ABX1N4D6_9RHOO</name>
<reference evidence="2" key="1">
    <citation type="submission" date="2019-12" db="EMBL/GenBank/DDBJ databases">
        <title>Comparative genomics gives insights into the taxonomy of the Azoarcus-Aromatoleum group and reveals separate origins of nif in the plant-associated Azoarcus and non-plant-associated Aromatoleum sub-groups.</title>
        <authorList>
            <person name="Lafos M."/>
            <person name="Maluk M."/>
            <person name="Batista M."/>
            <person name="Junghare M."/>
            <person name="Carmona M."/>
            <person name="Faoro H."/>
            <person name="Cruz L.M."/>
            <person name="Battistoni F."/>
            <person name="De Souza E."/>
            <person name="Pedrosa F."/>
            <person name="Chen W.-M."/>
            <person name="Poole P.S."/>
            <person name="Dixon R.A."/>
            <person name="James E.K."/>
        </authorList>
    </citation>
    <scope>NUCLEOTIDE SEQUENCE</scope>
    <source>
        <strain evidence="2">U120</strain>
    </source>
</reference>
<organism evidence="2 3">
    <name type="scientific">Aromatoleum buckelii</name>
    <dbReference type="NCBI Taxonomy" id="200254"/>
    <lineage>
        <taxon>Bacteria</taxon>
        <taxon>Pseudomonadati</taxon>
        <taxon>Pseudomonadota</taxon>
        <taxon>Betaproteobacteria</taxon>
        <taxon>Rhodocyclales</taxon>
        <taxon>Rhodocyclaceae</taxon>
        <taxon>Aromatoleum</taxon>
    </lineage>
</organism>
<proteinExistence type="predicted"/>
<evidence type="ECO:0000313" key="3">
    <source>
        <dbReference type="Proteomes" id="UP000601990"/>
    </source>
</evidence>
<evidence type="ECO:0000256" key="1">
    <source>
        <dbReference type="SAM" id="MobiDB-lite"/>
    </source>
</evidence>
<comment type="caution">
    <text evidence="2">The sequence shown here is derived from an EMBL/GenBank/DDBJ whole genome shotgun (WGS) entry which is preliminary data.</text>
</comment>
<feature type="compositionally biased region" description="Polar residues" evidence="1">
    <location>
        <begin position="160"/>
        <end position="170"/>
    </location>
</feature>
<feature type="region of interest" description="Disordered" evidence="1">
    <location>
        <begin position="149"/>
        <end position="170"/>
    </location>
</feature>
<dbReference type="Proteomes" id="UP000601990">
    <property type="component" value="Unassembled WGS sequence"/>
</dbReference>
<keyword evidence="3" id="KW-1185">Reference proteome</keyword>
<dbReference type="EMBL" id="WTVH01000024">
    <property type="protein sequence ID" value="NMF94141.1"/>
    <property type="molecule type" value="Genomic_DNA"/>
</dbReference>
<evidence type="ECO:0000313" key="2">
    <source>
        <dbReference type="EMBL" id="NMF94141.1"/>
    </source>
</evidence>